<name>A0A5C8I0T7_9MICO</name>
<proteinExistence type="predicted"/>
<evidence type="ECO:0000313" key="4">
    <source>
        <dbReference type="EMBL" id="TXK11939.1"/>
    </source>
</evidence>
<feature type="transmembrane region" description="Helical" evidence="2">
    <location>
        <begin position="104"/>
        <end position="124"/>
    </location>
</feature>
<evidence type="ECO:0000313" key="5">
    <source>
        <dbReference type="Proteomes" id="UP000321034"/>
    </source>
</evidence>
<dbReference type="EMBL" id="VRSV01000001">
    <property type="protein sequence ID" value="TXK11939.1"/>
    <property type="molecule type" value="Genomic_DNA"/>
</dbReference>
<organism evidence="4 5">
    <name type="scientific">Microbacterium hatanonis</name>
    <dbReference type="NCBI Taxonomy" id="404366"/>
    <lineage>
        <taxon>Bacteria</taxon>
        <taxon>Bacillati</taxon>
        <taxon>Actinomycetota</taxon>
        <taxon>Actinomycetes</taxon>
        <taxon>Micrococcales</taxon>
        <taxon>Microbacteriaceae</taxon>
        <taxon>Microbacterium</taxon>
    </lineage>
</organism>
<gene>
    <name evidence="4" type="ORF">FVP77_00090</name>
</gene>
<reference evidence="4 5" key="1">
    <citation type="submission" date="2019-08" db="EMBL/GenBank/DDBJ databases">
        <authorList>
            <person name="Dong K."/>
        </authorList>
    </citation>
    <scope>NUCLEOTIDE SEQUENCE [LARGE SCALE GENOMIC DNA]</scope>
    <source>
        <strain evidence="4 5">JCM14558</strain>
    </source>
</reference>
<feature type="compositionally biased region" description="Basic residues" evidence="1">
    <location>
        <begin position="90"/>
        <end position="99"/>
    </location>
</feature>
<keyword evidence="2" id="KW-0812">Transmembrane</keyword>
<dbReference type="Proteomes" id="UP000321034">
    <property type="component" value="Unassembled WGS sequence"/>
</dbReference>
<dbReference type="Pfam" id="PF10099">
    <property type="entry name" value="RskA_C"/>
    <property type="match status" value="1"/>
</dbReference>
<dbReference type="GO" id="GO:0005886">
    <property type="term" value="C:plasma membrane"/>
    <property type="evidence" value="ECO:0007669"/>
    <property type="project" value="InterPro"/>
</dbReference>
<feature type="domain" description="Anti-sigma K factor RskA C-terminal" evidence="3">
    <location>
        <begin position="108"/>
        <end position="231"/>
    </location>
</feature>
<keyword evidence="5" id="KW-1185">Reference proteome</keyword>
<evidence type="ECO:0000256" key="2">
    <source>
        <dbReference type="SAM" id="Phobius"/>
    </source>
</evidence>
<accession>A0A5C8I0T7</accession>
<evidence type="ECO:0000259" key="3">
    <source>
        <dbReference type="Pfam" id="PF10099"/>
    </source>
</evidence>
<comment type="caution">
    <text evidence="4">The sequence shown here is derived from an EMBL/GenBank/DDBJ whole genome shotgun (WGS) entry which is preliminary data.</text>
</comment>
<feature type="region of interest" description="Disordered" evidence="1">
    <location>
        <begin position="219"/>
        <end position="242"/>
    </location>
</feature>
<dbReference type="OrthoDB" id="4328740at2"/>
<dbReference type="AlphaFoldDB" id="A0A5C8I0T7"/>
<sequence length="242" mass="25432">MEHIDPEMLALIALGEPVATSEVERHLDACDECADDLAGLRRAALAGRATLDAGDLERPREVVWERISAELALGTTAGPAAPAPEPSRSATRRRSVGRRRSGRNWGLAAVALLVAGASLGTWAWTRSTAPIEVAQASLAAFPDHPGAEGTAVVEENPDGSRFVRVEVSADAAPDTYREVWLIAPDASELVSLGVLDDDTGTLTVPAGVDLARFPLVDVSQEPVDGDPDHSGDSIVRGELSFS</sequence>
<feature type="region of interest" description="Disordered" evidence="1">
    <location>
        <begin position="75"/>
        <end position="99"/>
    </location>
</feature>
<evidence type="ECO:0000256" key="1">
    <source>
        <dbReference type="SAM" id="MobiDB-lite"/>
    </source>
</evidence>
<dbReference type="RefSeq" id="WP_147892690.1">
    <property type="nucleotide sequence ID" value="NZ_BAAANR010000001.1"/>
</dbReference>
<keyword evidence="2" id="KW-0472">Membrane</keyword>
<dbReference type="InterPro" id="IPR018764">
    <property type="entry name" value="RskA_C"/>
</dbReference>
<keyword evidence="2" id="KW-1133">Transmembrane helix</keyword>
<protein>
    <submittedName>
        <fullName evidence="4">Anti-sigma factor</fullName>
    </submittedName>
</protein>